<keyword evidence="1" id="KW-0732">Signal</keyword>
<dbReference type="PANTHER" id="PTHR46211">
    <property type="entry name" value="GLYCEROPHOSPHORYL DIESTER PHOSPHODIESTERASE"/>
    <property type="match status" value="1"/>
</dbReference>
<dbReference type="GO" id="GO:0008081">
    <property type="term" value="F:phosphoric diester hydrolase activity"/>
    <property type="evidence" value="ECO:0007669"/>
    <property type="project" value="InterPro"/>
</dbReference>
<keyword evidence="4" id="KW-1185">Reference proteome</keyword>
<proteinExistence type="predicted"/>
<evidence type="ECO:0000313" key="3">
    <source>
        <dbReference type="EMBL" id="SNR34731.1"/>
    </source>
</evidence>
<gene>
    <name evidence="3" type="ORF">SAMN06272737_103301</name>
</gene>
<dbReference type="RefSeq" id="WP_089335407.1">
    <property type="nucleotide sequence ID" value="NZ_FZNO01000003.1"/>
</dbReference>
<name>A0A238VKL1_9ACTN</name>
<dbReference type="Gene3D" id="3.20.20.190">
    <property type="entry name" value="Phosphatidylinositol (PI) phosphodiesterase"/>
    <property type="match status" value="1"/>
</dbReference>
<dbReference type="InterPro" id="IPR030395">
    <property type="entry name" value="GP_PDE_dom"/>
</dbReference>
<evidence type="ECO:0000259" key="2">
    <source>
        <dbReference type="PROSITE" id="PS51704"/>
    </source>
</evidence>
<dbReference type="GO" id="GO:0006629">
    <property type="term" value="P:lipid metabolic process"/>
    <property type="evidence" value="ECO:0007669"/>
    <property type="project" value="InterPro"/>
</dbReference>
<feature type="domain" description="GP-PDE" evidence="2">
    <location>
        <begin position="40"/>
        <end position="287"/>
    </location>
</feature>
<sequence>MLHAARTALTGLFVTTALVGGASGALAEEHSRGSASSAEVEIIAHRGASAYAPENTLPAVDLGADIRADYVEIDVQMSSDGELVVMHDTTLARTTDVETHYPDRAPWNVRDFTLEEIEALDAGSWFGAEFAGTGVPTLQQVLDTLRGRAGLLLEVKSPQLYPGIAEAIVAELDGEGWLQADSRAGRLVVQSFDWQFMEQFNELAPRVPAGLLGGPPSEAQMAELSAWADQINPSHTRVTSAFVDMVHRYGMETWPYTVNDADRMRQLIDLGVDGVITDRPDVLIEVVDEERGERQAA</sequence>
<feature type="chain" id="PRO_5013076743" evidence="1">
    <location>
        <begin position="28"/>
        <end position="297"/>
    </location>
</feature>
<feature type="signal peptide" evidence="1">
    <location>
        <begin position="1"/>
        <end position="27"/>
    </location>
</feature>
<dbReference type="InterPro" id="IPR017946">
    <property type="entry name" value="PLC-like_Pdiesterase_TIM-brl"/>
</dbReference>
<dbReference type="PROSITE" id="PS51704">
    <property type="entry name" value="GP_PDE"/>
    <property type="match status" value="1"/>
</dbReference>
<dbReference type="SUPFAM" id="SSF51695">
    <property type="entry name" value="PLC-like phosphodiesterases"/>
    <property type="match status" value="1"/>
</dbReference>
<accession>A0A238VKL1</accession>
<dbReference type="OrthoDB" id="384721at2"/>
<dbReference type="AlphaFoldDB" id="A0A238VKL1"/>
<evidence type="ECO:0000256" key="1">
    <source>
        <dbReference type="SAM" id="SignalP"/>
    </source>
</evidence>
<protein>
    <submittedName>
        <fullName evidence="3">Glycerophosphoryl diester phosphodiesterase</fullName>
    </submittedName>
</protein>
<dbReference type="EMBL" id="FZNO01000003">
    <property type="protein sequence ID" value="SNR34731.1"/>
    <property type="molecule type" value="Genomic_DNA"/>
</dbReference>
<reference evidence="3 4" key="1">
    <citation type="submission" date="2017-06" db="EMBL/GenBank/DDBJ databases">
        <authorList>
            <person name="Kim H.J."/>
            <person name="Triplett B.A."/>
        </authorList>
    </citation>
    <scope>NUCLEOTIDE SEQUENCE [LARGE SCALE GENOMIC DNA]</scope>
    <source>
        <strain evidence="3 4">DSM 44272</strain>
    </source>
</reference>
<dbReference type="Proteomes" id="UP000198403">
    <property type="component" value="Unassembled WGS sequence"/>
</dbReference>
<evidence type="ECO:0000313" key="4">
    <source>
        <dbReference type="Proteomes" id="UP000198403"/>
    </source>
</evidence>
<dbReference type="Pfam" id="PF03009">
    <property type="entry name" value="GDPD"/>
    <property type="match status" value="1"/>
</dbReference>
<dbReference type="PANTHER" id="PTHR46211:SF1">
    <property type="entry name" value="GLYCEROPHOSPHODIESTER PHOSPHODIESTERASE, CYTOPLASMIC"/>
    <property type="match status" value="1"/>
</dbReference>
<organism evidence="3 4">
    <name type="scientific">Blastococcus mobilis</name>
    <dbReference type="NCBI Taxonomy" id="1938746"/>
    <lineage>
        <taxon>Bacteria</taxon>
        <taxon>Bacillati</taxon>
        <taxon>Actinomycetota</taxon>
        <taxon>Actinomycetes</taxon>
        <taxon>Geodermatophilales</taxon>
        <taxon>Geodermatophilaceae</taxon>
        <taxon>Blastococcus</taxon>
    </lineage>
</organism>